<reference evidence="3" key="1">
    <citation type="submission" date="2025-08" db="UniProtKB">
        <authorList>
            <consortium name="RefSeq"/>
        </authorList>
    </citation>
    <scope>IDENTIFICATION</scope>
</reference>
<feature type="compositionally biased region" description="Basic and acidic residues" evidence="2">
    <location>
        <begin position="885"/>
        <end position="898"/>
    </location>
</feature>
<evidence type="ECO:0000256" key="2">
    <source>
        <dbReference type="SAM" id="MobiDB-lite"/>
    </source>
</evidence>
<feature type="compositionally biased region" description="Polar residues" evidence="2">
    <location>
        <begin position="245"/>
        <end position="271"/>
    </location>
</feature>
<proteinExistence type="predicted"/>
<dbReference type="Proteomes" id="UP000694872">
    <property type="component" value="Unplaced"/>
</dbReference>
<organism evidence="3">
    <name type="scientific">Papilio xuthus</name>
    <name type="common">Asian swallowtail butterfly</name>
    <dbReference type="NCBI Taxonomy" id="66420"/>
    <lineage>
        <taxon>Eukaryota</taxon>
        <taxon>Metazoa</taxon>
        <taxon>Ecdysozoa</taxon>
        <taxon>Arthropoda</taxon>
        <taxon>Hexapoda</taxon>
        <taxon>Insecta</taxon>
        <taxon>Pterygota</taxon>
        <taxon>Neoptera</taxon>
        <taxon>Endopterygota</taxon>
        <taxon>Lepidoptera</taxon>
        <taxon>Glossata</taxon>
        <taxon>Ditrysia</taxon>
        <taxon>Papilionoidea</taxon>
        <taxon>Papilionidae</taxon>
        <taxon>Papilioninae</taxon>
        <taxon>Papilio</taxon>
    </lineage>
</organism>
<feature type="coiled-coil region" evidence="1">
    <location>
        <begin position="916"/>
        <end position="975"/>
    </location>
</feature>
<sequence>MMLTMHGLPPKTKYNEIKTLIKEKCNITDFILGTLGVDEDRTKNIRIGVASDREGDVIMKYLDGYRYSGHVLRIVPIGKPANETPQVNQWCNQQPESNYANPMNPGQQGVWPVQTNQQWSNTQPIQQQVPVQNNYEYVQPMVGQQNYYHQDRFPHNRGPQDGFSHNIPSNLIEPPRGNQPRPHAPINIVVTDQQQNRQPIQEGRYPNQGYNPEKPQAISKQGFQGPSHMGPQPTQPGPAYIQGHQWPSQGPQDTSRFQKQNPPQFEKSSNKIIEPEKRQILPHNQERNIEHQYEKGGRRFSPPRDHKDSNHGRRVSPPGHRISPNGHRILPSGRRISPPPRSSQFKDGISPTGRRFSPQRQIHPSGRQMSPTGRQNLQPGGHLGRRISPPGRRFSPPAPQISPTGRQNSQSGRQNFQPGRRISPPGRRFSPHGRQVSPSGRRNSPPPRQIAPTGRPISPSGRRMSPSGRRFSPSGRRTSPSGRRTSPPGRQFSPIGRRSSPRGQRTSPSGRRISPMGRKLSPSGRRNSPERSFLPPGRRVSPGRGMSPSSRRISPTGRRMSPGRTSPERRVSPGHRITPMNKGPQGDRHMPQRMSPGKPTMGRKMSPGRNISPNCGPPPRSFDRYSPSRNPMDNIRGGPKEVRPAYAAMTQAQKQPMYSGGYPPDSRETEQYPPGPRKGDQRPEWQERQKPYQPPAKPVEDRRDIPGVQKYDSRRGGDYSRPVINQPENKVSSPGRMSRSPNRRDRSPTRDRYRRHSPSPRSPRRSWALEKRRSPNIIEPPPPPSWPERQENVYKSSRQHDEENIKKSVWDRPEAQKKQEVNSTFFRKEERHNYDQEEKKYFGSTSRTQWDSRDQPKQDDELRDRSPLRSRPSDRYSPTQTISKLPREDYDMTDRNEFEQQSPRYQEPRGELYQKREKIKDDYDEFRHKRDNYRQNFDDREEELYMGQENLDREIEDVYNRAAELTRKTEEYQRNRSSKTRFNPDYERRVEDDVFGIKDGPSKQDFYEASHSKFDKTPRHMGETVIVDLAPAVQYKRDKAVDDLTGKVLKKFVPNVKGKVRDDIEEQLKILIEDMIFEMFGDKDVSFIEIVIKFEEKHGTKGMEKIFDKVISKFPIEIRLMKRPAPDVSTSPIEIARSASTGSMKGAKGFSKPKFIREEPMRNSVAMKRTNPMYMREPAKRPMRYEQTLSKPPAKRFLPVKKDAPAKIIKKVSPTSGAVIEGKPVLNKDLSKKESETKTPTEGETSVKKTAELSKSEVSKNIPAISKISTSTITKPVTKAVVREERKDDAKDKAQEEHQGLSPMLSCALDSELEDVMIKVWQELPDESASKTEEHVVEKFRNEAGDDLRNVIGLNITKRLLNIHNSLYAKLSFKMRPERGALMDFIKKYNLKTFKRISDESPIFAAQFSNYEDYDRVCKDRVIYCGNVRVNVKACYNYKTCPQNLRTIFSQHDINTTNCENDKESDIKVTNEASPNKLSVKNKDSEIIKDVKSNETSTNMSVRTETNSERKSATNIGTKIDRIIIKIEKEEDKNNSVKVDKTKLETSNSIAQVEIKIEPTEDMEKVELNTSQIANSELQDTNINKLKDIKVKTESPQDMEENEKDDIANEQIVNLQTKIPESQVTQSNIDQQKEIKAITEPTHLKEGNENVKMKDDVKESKETINENEAIEDQDVLALISEGIVLDECSGSDVE</sequence>
<feature type="compositionally biased region" description="Basic and acidic residues" evidence="2">
    <location>
        <begin position="677"/>
        <end position="690"/>
    </location>
</feature>
<dbReference type="GeneID" id="106125742"/>
<feature type="region of interest" description="Disordered" evidence="2">
    <location>
        <begin position="149"/>
        <end position="911"/>
    </location>
</feature>
<feature type="compositionally biased region" description="Low complexity" evidence="2">
    <location>
        <begin position="535"/>
        <end position="555"/>
    </location>
</feature>
<dbReference type="KEGG" id="pxu:106125742"/>
<feature type="compositionally biased region" description="Basic and acidic residues" evidence="2">
    <location>
        <begin position="850"/>
        <end position="874"/>
    </location>
</feature>
<feature type="compositionally biased region" description="Polar residues" evidence="2">
    <location>
        <begin position="358"/>
        <end position="378"/>
    </location>
</feature>
<feature type="compositionally biased region" description="Basic and acidic residues" evidence="2">
    <location>
        <begin position="273"/>
        <end position="311"/>
    </location>
</feature>
<protein>
    <submittedName>
        <fullName evidence="3">Uncharacterized protein LOC106125742 isoform X1</fullName>
    </submittedName>
</protein>
<feature type="region of interest" description="Disordered" evidence="2">
    <location>
        <begin position="1230"/>
        <end position="1256"/>
    </location>
</feature>
<feature type="compositionally biased region" description="Basic and acidic residues" evidence="2">
    <location>
        <begin position="698"/>
        <end position="718"/>
    </location>
</feature>
<gene>
    <name evidence="3" type="primary">LOC106125742</name>
</gene>
<accession>A0AAJ7EIC9</accession>
<feature type="compositionally biased region" description="Basic and acidic residues" evidence="2">
    <location>
        <begin position="742"/>
        <end position="751"/>
    </location>
</feature>
<name>A0AAJ7EIC9_PAPXU</name>
<feature type="compositionally biased region" description="Polar residues" evidence="2">
    <location>
        <begin position="190"/>
        <end position="199"/>
    </location>
</feature>
<dbReference type="RefSeq" id="XP_013178496.1">
    <property type="nucleotide sequence ID" value="XM_013323042.1"/>
</dbReference>
<evidence type="ECO:0000256" key="1">
    <source>
        <dbReference type="SAM" id="Coils"/>
    </source>
</evidence>
<evidence type="ECO:0000313" key="3">
    <source>
        <dbReference type="RefSeq" id="XP_013178496.1"/>
    </source>
</evidence>
<feature type="compositionally biased region" description="Polar residues" evidence="2">
    <location>
        <begin position="401"/>
        <end position="417"/>
    </location>
</feature>
<feature type="compositionally biased region" description="Basic and acidic residues" evidence="2">
    <location>
        <begin position="788"/>
        <end position="841"/>
    </location>
</feature>
<feature type="compositionally biased region" description="Low complexity" evidence="2">
    <location>
        <begin position="454"/>
        <end position="490"/>
    </location>
</feature>
<feature type="compositionally biased region" description="Basic residues" evidence="2">
    <location>
        <begin position="752"/>
        <end position="764"/>
    </location>
</feature>
<keyword evidence="1" id="KW-0175">Coiled coil</keyword>